<dbReference type="EMBL" id="VNFK01000006">
    <property type="protein sequence ID" value="TVU63290.1"/>
    <property type="molecule type" value="Genomic_DNA"/>
</dbReference>
<organism evidence="7 8">
    <name type="scientific">Paenarthrobacter nitroguajacolicus</name>
    <name type="common">Arthrobacter nitroguajacolicus</name>
    <dbReference type="NCBI Taxonomy" id="211146"/>
    <lineage>
        <taxon>Bacteria</taxon>
        <taxon>Bacillati</taxon>
        <taxon>Actinomycetota</taxon>
        <taxon>Actinomycetes</taxon>
        <taxon>Micrococcales</taxon>
        <taxon>Micrococcaceae</taxon>
        <taxon>Paenarthrobacter</taxon>
    </lineage>
</organism>
<dbReference type="GO" id="GO:0016887">
    <property type="term" value="F:ATP hydrolysis activity"/>
    <property type="evidence" value="ECO:0007669"/>
    <property type="project" value="InterPro"/>
</dbReference>
<comment type="similarity">
    <text evidence="1">Belongs to the SMC family. SbcC subfamily.</text>
</comment>
<evidence type="ECO:0000256" key="4">
    <source>
        <dbReference type="SAM" id="Coils"/>
    </source>
</evidence>
<dbReference type="Proteomes" id="UP000316500">
    <property type="component" value="Unassembled WGS sequence"/>
</dbReference>
<evidence type="ECO:0000256" key="1">
    <source>
        <dbReference type="ARBA" id="ARBA00006930"/>
    </source>
</evidence>
<dbReference type="RefSeq" id="WP_144649724.1">
    <property type="nucleotide sequence ID" value="NZ_VNFK01000006.1"/>
</dbReference>
<dbReference type="Pfam" id="PF13558">
    <property type="entry name" value="SbcC_Walker_B"/>
    <property type="match status" value="1"/>
</dbReference>
<comment type="caution">
    <text evidence="7">The sequence shown here is derived from an EMBL/GenBank/DDBJ whole genome shotgun (WGS) entry which is preliminary data.</text>
</comment>
<dbReference type="SUPFAM" id="SSF52540">
    <property type="entry name" value="P-loop containing nucleoside triphosphate hydrolases"/>
    <property type="match status" value="1"/>
</dbReference>
<gene>
    <name evidence="7" type="ORF">FQP90_09895</name>
</gene>
<feature type="compositionally biased region" description="Low complexity" evidence="5">
    <location>
        <begin position="232"/>
        <end position="249"/>
    </location>
</feature>
<dbReference type="OrthoDB" id="9795626at2"/>
<proteinExistence type="inferred from homology"/>
<keyword evidence="4" id="KW-0175">Coiled coil</keyword>
<dbReference type="PANTHER" id="PTHR32114">
    <property type="entry name" value="ABC TRANSPORTER ABCH.3"/>
    <property type="match status" value="1"/>
</dbReference>
<dbReference type="InterPro" id="IPR027417">
    <property type="entry name" value="P-loop_NTPase"/>
</dbReference>
<protein>
    <recommendedName>
        <fullName evidence="3">Nuclease SbcCD subunit C</fullName>
    </recommendedName>
</protein>
<evidence type="ECO:0000256" key="3">
    <source>
        <dbReference type="ARBA" id="ARBA00013368"/>
    </source>
</evidence>
<dbReference type="Gene3D" id="3.40.50.300">
    <property type="entry name" value="P-loop containing nucleotide triphosphate hydrolases"/>
    <property type="match status" value="2"/>
</dbReference>
<accession>A0A558H2E0</accession>
<sequence>MRIHRLEIEAFGPFASAQHIDFDHLGAQGLFLLNGATGAGKTSILDAICFALYGAVPGARQEGKRLRSDHAAPSAEPRVVCEFSARGRRFEVTRSPAWERPSARGRKGFTTQQAKTLLREWNAGSWEEKSSRNDEVGAELSDVLGMDREQFTRVVMLPQGDFAAFLRSKANDRLELLQKLFGTQRFEAVERQIARQAAEAARAVQENATELKMLLDRVAAECEQLGLDGAESEAGGTTAGNTGAGTTAAEEPESWLAQMEAMVNAEWMRRKDEASHAESLSSRLAEQLQQAQEKSLRHGRLGAAMQRRVLLELAAPRALENKDKLGRHRRASVLSGQLDAVDSSVRKYREAVAQVEEIRGRLEAAGLDAATPTTSLEGLKATYAVLEARLPDEQRLEDIAARLAAKRGELARHEASAEEAVATLEQLREETSAVSGLIEPLEPVADGLAELERETAAAAELVGIVSRHAMAANELEMISAKHLHARATSQDHRQDWLDIRELRLANAAGELAAALESGQPCAVCGSVEHPHPAAAVRSALSLAQEEEEARERFDASEKALGILAEQVSVAAQVLAGLAAQGGTLDAAEAEARLVSAQTATSAAKKASRTLDQLRSKLEVITKRLAQVQEQHAEDTGAAARASSAVLHLQEQHDALEADLAGLREDFRSLRERLDALSAERVLLQSAADADREVERAGQAQADAAVSLENALPDSGFGSAEEARRELLPPADVVGLEKDVADFDTETARLDELFASEDLVLAAKEVHIGELPLPEPELAEAKLHAASAADTARSAALAAALAGKSAAAVVRFRDEYNTLAQAGREPRKRARVLAELADTVRGAGDNNYRMSLNAYVLAARLEQVALAASERLVAMSDGRYTLQHTDARAARNQKSGLGLEVVDEWTGQRRDTSTLSGGESFMASLALALGLADVVQQEAGGVDIETLFVDEGFGSLDDQALEQVMDALEGLRDGGRVVGLVSHVAEMKQRITNQLQVVKGRHGSSVRIAEAVPV</sequence>
<feature type="coiled-coil region" evidence="4">
    <location>
        <begin position="596"/>
        <end position="679"/>
    </location>
</feature>
<dbReference type="Pfam" id="PF13476">
    <property type="entry name" value="AAA_23"/>
    <property type="match status" value="1"/>
</dbReference>
<evidence type="ECO:0000313" key="7">
    <source>
        <dbReference type="EMBL" id="TVU63290.1"/>
    </source>
</evidence>
<dbReference type="GO" id="GO:0006302">
    <property type="term" value="P:double-strand break repair"/>
    <property type="evidence" value="ECO:0007669"/>
    <property type="project" value="InterPro"/>
</dbReference>
<evidence type="ECO:0000256" key="2">
    <source>
        <dbReference type="ARBA" id="ARBA00011322"/>
    </source>
</evidence>
<dbReference type="PANTHER" id="PTHR32114:SF2">
    <property type="entry name" value="ABC TRANSPORTER ABCH.3"/>
    <property type="match status" value="1"/>
</dbReference>
<evidence type="ECO:0000313" key="8">
    <source>
        <dbReference type="Proteomes" id="UP000316500"/>
    </source>
</evidence>
<dbReference type="InterPro" id="IPR038729">
    <property type="entry name" value="Rad50/SbcC_AAA"/>
</dbReference>
<evidence type="ECO:0000256" key="5">
    <source>
        <dbReference type="SAM" id="MobiDB-lite"/>
    </source>
</evidence>
<evidence type="ECO:0000259" key="6">
    <source>
        <dbReference type="Pfam" id="PF13476"/>
    </source>
</evidence>
<comment type="subunit">
    <text evidence="2">Heterodimer of SbcC and SbcD.</text>
</comment>
<reference evidence="7 8" key="1">
    <citation type="submission" date="2019-07" db="EMBL/GenBank/DDBJ databases">
        <title>Diversity of Bacteria from Kongsfjorden, Arctic.</title>
        <authorList>
            <person name="Yu Y."/>
        </authorList>
    </citation>
    <scope>NUCLEOTIDE SEQUENCE [LARGE SCALE GENOMIC DNA]</scope>
    <source>
        <strain evidence="7 8">SM1928</strain>
    </source>
</reference>
<feature type="domain" description="Rad50/SbcC-type AAA" evidence="6">
    <location>
        <begin position="5"/>
        <end position="212"/>
    </location>
</feature>
<feature type="region of interest" description="Disordered" evidence="5">
    <location>
        <begin position="229"/>
        <end position="252"/>
    </location>
</feature>
<dbReference type="AlphaFoldDB" id="A0A558H2E0"/>
<name>A0A558H2E0_PAENT</name>